<dbReference type="Pfam" id="PF01547">
    <property type="entry name" value="SBP_bac_1"/>
    <property type="match status" value="1"/>
</dbReference>
<name>A0A3S8RQD7_9BACL</name>
<keyword evidence="3" id="KW-1185">Reference proteome</keyword>
<dbReference type="OrthoDB" id="9798191at2"/>
<dbReference type="Proteomes" id="UP000273145">
    <property type="component" value="Chromosome"/>
</dbReference>
<accession>A0A3S8RQD7</accession>
<dbReference type="PANTHER" id="PTHR43649:SF12">
    <property type="entry name" value="DIACETYLCHITOBIOSE BINDING PROTEIN DASA"/>
    <property type="match status" value="1"/>
</dbReference>
<protein>
    <submittedName>
        <fullName evidence="2">Carbohydrate ABC transporter substrate-binding protein</fullName>
    </submittedName>
</protein>
<evidence type="ECO:0000313" key="3">
    <source>
        <dbReference type="Proteomes" id="UP000273145"/>
    </source>
</evidence>
<dbReference type="Gene3D" id="3.40.190.10">
    <property type="entry name" value="Periplasmic binding protein-like II"/>
    <property type="match status" value="2"/>
</dbReference>
<dbReference type="RefSeq" id="WP_125081354.1">
    <property type="nucleotide sequence ID" value="NZ_CP034248.1"/>
</dbReference>
<dbReference type="PANTHER" id="PTHR43649">
    <property type="entry name" value="ARABINOSE-BINDING PROTEIN-RELATED"/>
    <property type="match status" value="1"/>
</dbReference>
<dbReference type="KEGG" id="plen:EIM92_02645"/>
<reference evidence="2 3" key="1">
    <citation type="submission" date="2018-11" db="EMBL/GenBank/DDBJ databases">
        <title>Genome sequencing of Paenibacillus lentus DSM25539(T).</title>
        <authorList>
            <person name="Kook J.-K."/>
            <person name="Park S.-N."/>
            <person name="Lim Y.K."/>
        </authorList>
    </citation>
    <scope>NUCLEOTIDE SEQUENCE [LARGE SCALE GENOMIC DNA]</scope>
    <source>
        <strain evidence="2 3">DSM 25539</strain>
    </source>
</reference>
<evidence type="ECO:0000256" key="1">
    <source>
        <dbReference type="SAM" id="SignalP"/>
    </source>
</evidence>
<feature type="signal peptide" evidence="1">
    <location>
        <begin position="1"/>
        <end position="20"/>
    </location>
</feature>
<proteinExistence type="predicted"/>
<gene>
    <name evidence="2" type="ORF">EIM92_02645</name>
</gene>
<organism evidence="2 3">
    <name type="scientific">Paenibacillus lentus</name>
    <dbReference type="NCBI Taxonomy" id="1338368"/>
    <lineage>
        <taxon>Bacteria</taxon>
        <taxon>Bacillati</taxon>
        <taxon>Bacillota</taxon>
        <taxon>Bacilli</taxon>
        <taxon>Bacillales</taxon>
        <taxon>Paenibacillaceae</taxon>
        <taxon>Paenibacillus</taxon>
    </lineage>
</organism>
<dbReference type="PROSITE" id="PS51257">
    <property type="entry name" value="PROKAR_LIPOPROTEIN"/>
    <property type="match status" value="1"/>
</dbReference>
<dbReference type="SUPFAM" id="SSF53850">
    <property type="entry name" value="Periplasmic binding protein-like II"/>
    <property type="match status" value="1"/>
</dbReference>
<keyword evidence="1" id="KW-0732">Signal</keyword>
<dbReference type="InterPro" id="IPR050490">
    <property type="entry name" value="Bact_solute-bd_prot1"/>
</dbReference>
<dbReference type="EMBL" id="CP034248">
    <property type="protein sequence ID" value="AZK45235.1"/>
    <property type="molecule type" value="Genomic_DNA"/>
</dbReference>
<evidence type="ECO:0000313" key="2">
    <source>
        <dbReference type="EMBL" id="AZK45235.1"/>
    </source>
</evidence>
<dbReference type="InterPro" id="IPR006059">
    <property type="entry name" value="SBP"/>
</dbReference>
<sequence>MKRKSLLLIMVMIATMVLSACGGKDSSESAASGAEGGQSKQKVKLSILAWNNESEMKPVLEGFQKKYPHISFDFQFAPPVKDYISKLQTMLLSDSATDIFMIAAENRNEIIDGGHAIDLTDYPFMDVMLDSNKPMLSKDGRTYAFTQNGWVGGWFYNKALFEKAGITELPETWDEFIAVCLKLKEAGIVPIYDTMQDLTQIHSALYGNMVLSQDPDFDEKIFAGEKTFADGWTEVFKVWKRDLIDTKILTSDMIGLTGDQVESEFALGNVAMFFSGPWVMDKLTQVPDLDFGVMGLPGFEKGQSYYVGAPGVGFAVNSKTKNKEEALLFLEYLSSEEGLQLFHEGTNLIITAKGFEAEVHPALQNAYEEGLMQGRIYLPMVTWPRYQEALRNQFVVSTQDMAVGKITPEEAVQAIDKKFIEMENY</sequence>
<dbReference type="AlphaFoldDB" id="A0A3S8RQD7"/>
<feature type="chain" id="PRO_5039047838" evidence="1">
    <location>
        <begin position="21"/>
        <end position="425"/>
    </location>
</feature>